<keyword evidence="1" id="KW-0812">Transmembrane</keyword>
<comment type="caution">
    <text evidence="3">The sequence shown here is derived from an EMBL/GenBank/DDBJ whole genome shotgun (WGS) entry which is preliminary data.</text>
</comment>
<feature type="domain" description="Apple" evidence="2">
    <location>
        <begin position="196"/>
        <end position="266"/>
    </location>
</feature>
<dbReference type="PANTHER" id="PTHR22943:SF77">
    <property type="entry name" value="SEVEN TM RECEPTOR"/>
    <property type="match status" value="1"/>
</dbReference>
<dbReference type="EMBL" id="CANHGI010000005">
    <property type="protein sequence ID" value="CAI5451822.1"/>
    <property type="molecule type" value="Genomic_DNA"/>
</dbReference>
<accession>A0A9P1IX85</accession>
<dbReference type="AlphaFoldDB" id="A0A9P1IX85"/>
<feature type="transmembrane region" description="Helical" evidence="1">
    <location>
        <begin position="180"/>
        <end position="203"/>
    </location>
</feature>
<dbReference type="InterPro" id="IPR019428">
    <property type="entry name" value="7TM_GPCR_serpentine_rcpt_Str"/>
</dbReference>
<dbReference type="PROSITE" id="PS50948">
    <property type="entry name" value="PAN"/>
    <property type="match status" value="1"/>
</dbReference>
<dbReference type="GO" id="GO:0042048">
    <property type="term" value="P:olfactory behavior"/>
    <property type="evidence" value="ECO:0007669"/>
    <property type="project" value="TreeGrafter"/>
</dbReference>
<dbReference type="InterPro" id="IPR006583">
    <property type="entry name" value="PAN-3_domain"/>
</dbReference>
<sequence>MIIITFQFIYRYFAICKVQNIKYFEGKCSFIWIFIGSIFIINIFLIAKLAGRSDGLLEKAFFNEFNISISNVSYFVISYYNENGAVNFNGILSVCNMFLIMTMFSGISLICAIKTYKSLNRTRETVEVLSDVLNTQLFFALIAQTCVPIIFIYTPISIILVAPTLNANGQFLQAVTGFIAIYPILDPILILLIIICYQIVLIYGTLKVSGVLSTTSLDNYDSCASSCLSNINCVSLIFTPSSGSCSIYSMYQVLSYQKNDTLETIVGIKTNSTSLICSSSFSDVDLSGDVNGIAYQFSESDSTFSYETCPDGYKQFTRTRGLWCMKLYNFQTAKIAYNNSYCSQYSAYPSGFDNANEVSYITSQMIANSMYAVDVAVDGYRSSSCFNSTTVWCDDYEYFNNYTSTPAYINWTSTSPSRWTFTYQENRLAIRMANSSIRIKIFNDIASVAWMYGFVCGVPLGNWDFE</sequence>
<dbReference type="InterPro" id="IPR016187">
    <property type="entry name" value="CTDL_fold"/>
</dbReference>
<evidence type="ECO:0000313" key="3">
    <source>
        <dbReference type="EMBL" id="CAI5451822.1"/>
    </source>
</evidence>
<organism evidence="3 4">
    <name type="scientific">Caenorhabditis angaria</name>
    <dbReference type="NCBI Taxonomy" id="860376"/>
    <lineage>
        <taxon>Eukaryota</taxon>
        <taxon>Metazoa</taxon>
        <taxon>Ecdysozoa</taxon>
        <taxon>Nematoda</taxon>
        <taxon>Chromadorea</taxon>
        <taxon>Rhabditida</taxon>
        <taxon>Rhabditina</taxon>
        <taxon>Rhabditomorpha</taxon>
        <taxon>Rhabditoidea</taxon>
        <taxon>Rhabditidae</taxon>
        <taxon>Peloderinae</taxon>
        <taxon>Caenorhabditis</taxon>
    </lineage>
</organism>
<dbReference type="PANTHER" id="PTHR22943">
    <property type="entry name" value="7-TRANSMEMBRANE DOMAIN RECEPTOR C.ELEGANS"/>
    <property type="match status" value="1"/>
</dbReference>
<dbReference type="SUPFAM" id="SSF81321">
    <property type="entry name" value="Family A G protein-coupled receptor-like"/>
    <property type="match status" value="1"/>
</dbReference>
<feature type="transmembrane region" description="Helical" evidence="1">
    <location>
        <begin position="91"/>
        <end position="116"/>
    </location>
</feature>
<evidence type="ECO:0000313" key="4">
    <source>
        <dbReference type="Proteomes" id="UP001152747"/>
    </source>
</evidence>
<feature type="transmembrane region" description="Helical" evidence="1">
    <location>
        <begin position="137"/>
        <end position="160"/>
    </location>
</feature>
<name>A0A9P1IX85_9PELO</name>
<dbReference type="GO" id="GO:0005886">
    <property type="term" value="C:plasma membrane"/>
    <property type="evidence" value="ECO:0007669"/>
    <property type="project" value="TreeGrafter"/>
</dbReference>
<keyword evidence="4" id="KW-1185">Reference proteome</keyword>
<protein>
    <recommendedName>
        <fullName evidence="2">Apple domain-containing protein</fullName>
    </recommendedName>
</protein>
<dbReference type="InterPro" id="IPR003609">
    <property type="entry name" value="Pan_app"/>
</dbReference>
<feature type="transmembrane region" description="Helical" evidence="1">
    <location>
        <begin position="441"/>
        <end position="460"/>
    </location>
</feature>
<evidence type="ECO:0000259" key="2">
    <source>
        <dbReference type="PROSITE" id="PS50948"/>
    </source>
</evidence>
<reference evidence="3" key="1">
    <citation type="submission" date="2022-11" db="EMBL/GenBank/DDBJ databases">
        <authorList>
            <person name="Kikuchi T."/>
        </authorList>
    </citation>
    <scope>NUCLEOTIDE SEQUENCE</scope>
    <source>
        <strain evidence="3">PS1010</strain>
    </source>
</reference>
<keyword evidence="1" id="KW-1133">Transmembrane helix</keyword>
<gene>
    <name evidence="3" type="ORF">CAMP_LOCUS14459</name>
</gene>
<proteinExistence type="predicted"/>
<dbReference type="Pfam" id="PF10326">
    <property type="entry name" value="7TM_GPCR_Str"/>
    <property type="match status" value="1"/>
</dbReference>
<dbReference type="SUPFAM" id="SSF56436">
    <property type="entry name" value="C-type lectin-like"/>
    <property type="match status" value="1"/>
</dbReference>
<feature type="transmembrane region" description="Helical" evidence="1">
    <location>
        <begin position="30"/>
        <end position="49"/>
    </location>
</feature>
<dbReference type="GO" id="GO:0038022">
    <property type="term" value="F:G protein-coupled olfactory receptor activity"/>
    <property type="evidence" value="ECO:0007669"/>
    <property type="project" value="TreeGrafter"/>
</dbReference>
<keyword evidence="1" id="KW-0472">Membrane</keyword>
<dbReference type="Proteomes" id="UP001152747">
    <property type="component" value="Unassembled WGS sequence"/>
</dbReference>
<evidence type="ECO:0000256" key="1">
    <source>
        <dbReference type="SAM" id="Phobius"/>
    </source>
</evidence>
<dbReference type="SMART" id="SM00605">
    <property type="entry name" value="CW"/>
    <property type="match status" value="1"/>
</dbReference>